<accession>A0A091EKY2</accession>
<keyword evidence="3" id="KW-0472">Membrane</keyword>
<evidence type="ECO:0000313" key="7">
    <source>
        <dbReference type="Proteomes" id="UP000052976"/>
    </source>
</evidence>
<dbReference type="SMART" id="SM00409">
    <property type="entry name" value="IG"/>
    <property type="match status" value="1"/>
</dbReference>
<keyword evidence="7" id="KW-1185">Reference proteome</keyword>
<organism evidence="6 7">
    <name type="scientific">Corvus brachyrhynchos</name>
    <name type="common">American crow</name>
    <dbReference type="NCBI Taxonomy" id="85066"/>
    <lineage>
        <taxon>Eukaryota</taxon>
        <taxon>Metazoa</taxon>
        <taxon>Chordata</taxon>
        <taxon>Craniata</taxon>
        <taxon>Vertebrata</taxon>
        <taxon>Euteleostomi</taxon>
        <taxon>Archelosauria</taxon>
        <taxon>Archosauria</taxon>
        <taxon>Dinosauria</taxon>
        <taxon>Saurischia</taxon>
        <taxon>Theropoda</taxon>
        <taxon>Coelurosauria</taxon>
        <taxon>Aves</taxon>
        <taxon>Neognathae</taxon>
        <taxon>Neoaves</taxon>
        <taxon>Telluraves</taxon>
        <taxon>Australaves</taxon>
        <taxon>Passeriformes</taxon>
        <taxon>Corvoidea</taxon>
        <taxon>Corvidae</taxon>
        <taxon>Corvus</taxon>
    </lineage>
</organism>
<sequence length="187" mass="20072">VCADGTREVIGAVGTSITFPIQPPAGSAVFWTFGNDPIATVLPKDPPEVLFSEEKYEKRFTFPENGRALSISQLSLEDAGIYSVKIDGKTSTFTLRVYGELAEPTVTCEDRNCSAGSCRFSLRCSVPGTGLGNISYLWSKGEQPWDEGPTVLVVNESSWNEPESLTCTARNPVSSRNVTVVAPGGLC</sequence>
<feature type="non-terminal residue" evidence="6">
    <location>
        <position position="1"/>
    </location>
</feature>
<dbReference type="PANTHER" id="PTHR12080:SF55">
    <property type="entry name" value="LYMPHOCYTE FUNCTION-ASSOCIATED ANTIGEN 3"/>
    <property type="match status" value="1"/>
</dbReference>
<evidence type="ECO:0000313" key="6">
    <source>
        <dbReference type="EMBL" id="KFO57292.1"/>
    </source>
</evidence>
<evidence type="ECO:0000259" key="5">
    <source>
        <dbReference type="PROSITE" id="PS50835"/>
    </source>
</evidence>
<reference evidence="6 7" key="1">
    <citation type="submission" date="2014-04" db="EMBL/GenBank/DDBJ databases">
        <title>Genome evolution of avian class.</title>
        <authorList>
            <person name="Zhang G."/>
            <person name="Li C."/>
        </authorList>
    </citation>
    <scope>NUCLEOTIDE SEQUENCE [LARGE SCALE GENOMIC DNA]</scope>
    <source>
        <strain evidence="6">BGI_N302</strain>
    </source>
</reference>
<protein>
    <submittedName>
        <fullName evidence="6">SLAM family member 9</fullName>
    </submittedName>
</protein>
<dbReference type="PROSITE" id="PS50835">
    <property type="entry name" value="IG_LIKE"/>
    <property type="match status" value="1"/>
</dbReference>
<dbReference type="STRING" id="85066.A0A091EKY2"/>
<dbReference type="PANTHER" id="PTHR12080">
    <property type="entry name" value="SIGNALING LYMPHOCYTIC ACTIVATION MOLECULE"/>
    <property type="match status" value="1"/>
</dbReference>
<dbReference type="EMBL" id="KK718524">
    <property type="protein sequence ID" value="KFO57292.1"/>
    <property type="molecule type" value="Genomic_DNA"/>
</dbReference>
<evidence type="ECO:0000256" key="1">
    <source>
        <dbReference type="ARBA" id="ARBA00004370"/>
    </source>
</evidence>
<feature type="domain" description="Ig-like" evidence="5">
    <location>
        <begin position="104"/>
        <end position="179"/>
    </location>
</feature>
<keyword evidence="2" id="KW-0732">Signal</keyword>
<evidence type="ECO:0000256" key="3">
    <source>
        <dbReference type="ARBA" id="ARBA00023136"/>
    </source>
</evidence>
<dbReference type="InterPro" id="IPR036179">
    <property type="entry name" value="Ig-like_dom_sf"/>
</dbReference>
<proteinExistence type="predicted"/>
<feature type="non-terminal residue" evidence="6">
    <location>
        <position position="187"/>
    </location>
</feature>
<dbReference type="GO" id="GO:0016020">
    <property type="term" value="C:membrane"/>
    <property type="evidence" value="ECO:0007669"/>
    <property type="project" value="UniProtKB-SubCell"/>
</dbReference>
<comment type="subcellular location">
    <subcellularLocation>
        <location evidence="1">Membrane</location>
    </subcellularLocation>
</comment>
<keyword evidence="4" id="KW-0325">Glycoprotein</keyword>
<dbReference type="SUPFAM" id="SSF48726">
    <property type="entry name" value="Immunoglobulin"/>
    <property type="match status" value="2"/>
</dbReference>
<evidence type="ECO:0000256" key="2">
    <source>
        <dbReference type="ARBA" id="ARBA00022729"/>
    </source>
</evidence>
<dbReference type="InterPro" id="IPR015631">
    <property type="entry name" value="CD2/SLAM_rcpt"/>
</dbReference>
<dbReference type="InterPro" id="IPR007110">
    <property type="entry name" value="Ig-like_dom"/>
</dbReference>
<dbReference type="InterPro" id="IPR013783">
    <property type="entry name" value="Ig-like_fold"/>
</dbReference>
<dbReference type="AlphaFoldDB" id="A0A091EKY2"/>
<dbReference type="Gene3D" id="2.60.40.10">
    <property type="entry name" value="Immunoglobulins"/>
    <property type="match status" value="2"/>
</dbReference>
<dbReference type="Proteomes" id="UP000052976">
    <property type="component" value="Unassembled WGS sequence"/>
</dbReference>
<evidence type="ECO:0000256" key="4">
    <source>
        <dbReference type="ARBA" id="ARBA00023180"/>
    </source>
</evidence>
<gene>
    <name evidence="6" type="ORF">N302_08316</name>
</gene>
<name>A0A091EKY2_CORBR</name>
<dbReference type="InterPro" id="IPR003599">
    <property type="entry name" value="Ig_sub"/>
</dbReference>